<dbReference type="EMBL" id="JASPKZ010003058">
    <property type="protein sequence ID" value="KAJ9594278.1"/>
    <property type="molecule type" value="Genomic_DNA"/>
</dbReference>
<dbReference type="AlphaFoldDB" id="A0AAD8AAD7"/>
<dbReference type="Proteomes" id="UP001233999">
    <property type="component" value="Unassembled WGS sequence"/>
</dbReference>
<name>A0AAD8AAD7_DIPPU</name>
<organism evidence="2 3">
    <name type="scientific">Diploptera punctata</name>
    <name type="common">Pacific beetle cockroach</name>
    <dbReference type="NCBI Taxonomy" id="6984"/>
    <lineage>
        <taxon>Eukaryota</taxon>
        <taxon>Metazoa</taxon>
        <taxon>Ecdysozoa</taxon>
        <taxon>Arthropoda</taxon>
        <taxon>Hexapoda</taxon>
        <taxon>Insecta</taxon>
        <taxon>Pterygota</taxon>
        <taxon>Neoptera</taxon>
        <taxon>Polyneoptera</taxon>
        <taxon>Dictyoptera</taxon>
        <taxon>Blattodea</taxon>
        <taxon>Blaberoidea</taxon>
        <taxon>Blaberidae</taxon>
        <taxon>Diplopterinae</taxon>
        <taxon>Diploptera</taxon>
    </lineage>
</organism>
<feature type="compositionally biased region" description="Basic and acidic residues" evidence="1">
    <location>
        <begin position="39"/>
        <end position="48"/>
    </location>
</feature>
<reference evidence="2" key="2">
    <citation type="submission" date="2023-05" db="EMBL/GenBank/DDBJ databases">
        <authorList>
            <person name="Fouks B."/>
        </authorList>
    </citation>
    <scope>NUCLEOTIDE SEQUENCE</scope>
    <source>
        <strain evidence="2">Stay&amp;Tobe</strain>
        <tissue evidence="2">Testes</tissue>
    </source>
</reference>
<reference evidence="2" key="1">
    <citation type="journal article" date="2023" name="IScience">
        <title>Live-bearing cockroach genome reveals convergent evolutionary mechanisms linked to viviparity in insects and beyond.</title>
        <authorList>
            <person name="Fouks B."/>
            <person name="Harrison M.C."/>
            <person name="Mikhailova A.A."/>
            <person name="Marchal E."/>
            <person name="English S."/>
            <person name="Carruthers M."/>
            <person name="Jennings E.C."/>
            <person name="Chiamaka E.L."/>
            <person name="Frigard R.A."/>
            <person name="Pippel M."/>
            <person name="Attardo G.M."/>
            <person name="Benoit J.B."/>
            <person name="Bornberg-Bauer E."/>
            <person name="Tobe S.S."/>
        </authorList>
    </citation>
    <scope>NUCLEOTIDE SEQUENCE</scope>
    <source>
        <strain evidence="2">Stay&amp;Tobe</strain>
    </source>
</reference>
<gene>
    <name evidence="2" type="ORF">L9F63_014283</name>
</gene>
<feature type="non-terminal residue" evidence="2">
    <location>
        <position position="69"/>
    </location>
</feature>
<evidence type="ECO:0000313" key="3">
    <source>
        <dbReference type="Proteomes" id="UP001233999"/>
    </source>
</evidence>
<comment type="caution">
    <text evidence="2">The sequence shown here is derived from an EMBL/GenBank/DDBJ whole genome shotgun (WGS) entry which is preliminary data.</text>
</comment>
<evidence type="ECO:0000256" key="1">
    <source>
        <dbReference type="SAM" id="MobiDB-lite"/>
    </source>
</evidence>
<proteinExistence type="predicted"/>
<evidence type="ECO:0000313" key="2">
    <source>
        <dbReference type="EMBL" id="KAJ9594278.1"/>
    </source>
</evidence>
<feature type="non-terminal residue" evidence="2">
    <location>
        <position position="1"/>
    </location>
</feature>
<protein>
    <submittedName>
        <fullName evidence="2">Uncharacterized protein</fullName>
    </submittedName>
</protein>
<keyword evidence="3" id="KW-1185">Reference proteome</keyword>
<accession>A0AAD8AAD7</accession>
<sequence>ETRAEQVYVTWGGHILLTVSSLQSATVKEGAQMSFKPMKAHDSVDPSKCHKHVLGLSPPRQDADFQGYH</sequence>
<feature type="region of interest" description="Disordered" evidence="1">
    <location>
        <begin position="38"/>
        <end position="69"/>
    </location>
</feature>